<proteinExistence type="predicted"/>
<feature type="compositionally biased region" description="Basic residues" evidence="3">
    <location>
        <begin position="374"/>
        <end position="384"/>
    </location>
</feature>
<evidence type="ECO:0000256" key="3">
    <source>
        <dbReference type="SAM" id="MobiDB-lite"/>
    </source>
</evidence>
<evidence type="ECO:0000256" key="1">
    <source>
        <dbReference type="ARBA" id="ARBA00004613"/>
    </source>
</evidence>
<dbReference type="GO" id="GO:0005615">
    <property type="term" value="C:extracellular space"/>
    <property type="evidence" value="ECO:0000318"/>
    <property type="project" value="GO_Central"/>
</dbReference>
<dbReference type="InParanoid" id="A0A139WJJ7"/>
<dbReference type="Gene3D" id="3.40.33.10">
    <property type="entry name" value="CAP"/>
    <property type="match status" value="1"/>
</dbReference>
<dbReference type="PRINTS" id="PR00838">
    <property type="entry name" value="V5ALLERGEN"/>
</dbReference>
<dbReference type="InterPro" id="IPR001283">
    <property type="entry name" value="CRISP-related"/>
</dbReference>
<keyword evidence="2" id="KW-0964">Secreted</keyword>
<keyword evidence="6" id="KW-1185">Reference proteome</keyword>
<gene>
    <name evidence="5" type="primary">AUGUSTUS-3.0.2_32897</name>
    <name evidence="5" type="ORF">TcasGA2_TC032897</name>
</gene>
<comment type="subcellular location">
    <subcellularLocation>
        <location evidence="1">Secreted</location>
    </subcellularLocation>
</comment>
<protein>
    <recommendedName>
        <fullName evidence="4">SCP domain-containing protein</fullName>
    </recommendedName>
</protein>
<dbReference type="SMART" id="SM00198">
    <property type="entry name" value="SCP"/>
    <property type="match status" value="1"/>
</dbReference>
<organism evidence="5 6">
    <name type="scientific">Tribolium castaneum</name>
    <name type="common">Red flour beetle</name>
    <dbReference type="NCBI Taxonomy" id="7070"/>
    <lineage>
        <taxon>Eukaryota</taxon>
        <taxon>Metazoa</taxon>
        <taxon>Ecdysozoa</taxon>
        <taxon>Arthropoda</taxon>
        <taxon>Hexapoda</taxon>
        <taxon>Insecta</taxon>
        <taxon>Pterygota</taxon>
        <taxon>Neoptera</taxon>
        <taxon>Endopterygota</taxon>
        <taxon>Coleoptera</taxon>
        <taxon>Polyphaga</taxon>
        <taxon>Cucujiformia</taxon>
        <taxon>Tenebrionidae</taxon>
        <taxon>Tenebrionidae incertae sedis</taxon>
        <taxon>Tribolium</taxon>
    </lineage>
</organism>
<dbReference type="eggNOG" id="KOG3017">
    <property type="taxonomic scope" value="Eukaryota"/>
</dbReference>
<dbReference type="PANTHER" id="PTHR10334">
    <property type="entry name" value="CYSTEINE-RICH SECRETORY PROTEIN-RELATED"/>
    <property type="match status" value="1"/>
</dbReference>
<dbReference type="CDD" id="cd05380">
    <property type="entry name" value="CAP_euk"/>
    <property type="match status" value="1"/>
</dbReference>
<sequence>MYLSYTHAQGTIPPHLNENFQPKEEDPSKNDYCSMYCGRIQHTGCDCKLGPGRQEQLARKGAAGLRAGIVEYHNHLRNLVANGSDTRGKAGKAANMMAISYNLELEYLARCFLRSRFIGHQDECRTMANGRKLGQNSGGFDQIDDSDKIIYKLIERWYEEIMEMTPSIFRKFKIERRVGHFTTMAWGDVNAIGCGRVIVRNPLTLKFLYPSFESIFLCNYGSTLPGNNKQFGVNIIGRPVYLPGEPCTLCPKDYPCNKGYKALCGEVIAPPTAVEYDFALVDYAPQSPKVKPFKDPPKPKPKPKTKAKPKTKTKTKPKTKPKPKTKAKTKTKTKKTKTKQKQKPKPTPKKGKYAPGKPPYNKPKIEEDDDKKSSPKKKSRKKSKKPDLDDPDNRSIKEGTSLVMICSMSLLIVYFVY</sequence>
<name>A0A139WJJ7_TRICA</name>
<reference evidence="5 6" key="2">
    <citation type="journal article" date="2010" name="Nucleic Acids Res.">
        <title>BeetleBase in 2010: revisions to provide comprehensive genomic information for Tribolium castaneum.</title>
        <authorList>
            <person name="Kim H.S."/>
            <person name="Murphy T."/>
            <person name="Xia J."/>
            <person name="Caragea D."/>
            <person name="Park Y."/>
            <person name="Beeman R.W."/>
            <person name="Lorenzen M.D."/>
            <person name="Butcher S."/>
            <person name="Manak J.R."/>
            <person name="Brown S.J."/>
        </authorList>
    </citation>
    <scope>GENOME REANNOTATION</scope>
    <source>
        <strain evidence="5 6">Georgia GA2</strain>
    </source>
</reference>
<dbReference type="SUPFAM" id="SSF55797">
    <property type="entry name" value="PR-1-like"/>
    <property type="match status" value="1"/>
</dbReference>
<dbReference type="InterPro" id="IPR035940">
    <property type="entry name" value="CAP_sf"/>
</dbReference>
<dbReference type="InterPro" id="IPR014044">
    <property type="entry name" value="CAP_dom"/>
</dbReference>
<dbReference type="EMBL" id="KQ971338">
    <property type="protein sequence ID" value="KYB28139.1"/>
    <property type="molecule type" value="Genomic_DNA"/>
</dbReference>
<dbReference type="AlphaFoldDB" id="A0A139WJJ7"/>
<feature type="region of interest" description="Disordered" evidence="3">
    <location>
        <begin position="287"/>
        <end position="399"/>
    </location>
</feature>
<reference evidence="5 6" key="1">
    <citation type="journal article" date="2008" name="Nature">
        <title>The genome of the model beetle and pest Tribolium castaneum.</title>
        <authorList>
            <consortium name="Tribolium Genome Sequencing Consortium"/>
            <person name="Richards S."/>
            <person name="Gibbs R.A."/>
            <person name="Weinstock G.M."/>
            <person name="Brown S.J."/>
            <person name="Denell R."/>
            <person name="Beeman R.W."/>
            <person name="Gibbs R."/>
            <person name="Beeman R.W."/>
            <person name="Brown S.J."/>
            <person name="Bucher G."/>
            <person name="Friedrich M."/>
            <person name="Grimmelikhuijzen C.J."/>
            <person name="Klingler M."/>
            <person name="Lorenzen M."/>
            <person name="Richards S."/>
            <person name="Roth S."/>
            <person name="Schroder R."/>
            <person name="Tautz D."/>
            <person name="Zdobnov E.M."/>
            <person name="Muzny D."/>
            <person name="Gibbs R.A."/>
            <person name="Weinstock G.M."/>
            <person name="Attaway T."/>
            <person name="Bell S."/>
            <person name="Buhay C.J."/>
            <person name="Chandrabose M.N."/>
            <person name="Chavez D."/>
            <person name="Clerk-Blankenburg K.P."/>
            <person name="Cree A."/>
            <person name="Dao M."/>
            <person name="Davis C."/>
            <person name="Chacko J."/>
            <person name="Dinh H."/>
            <person name="Dugan-Rocha S."/>
            <person name="Fowler G."/>
            <person name="Garner T.T."/>
            <person name="Garnes J."/>
            <person name="Gnirke A."/>
            <person name="Hawes A."/>
            <person name="Hernandez J."/>
            <person name="Hines S."/>
            <person name="Holder M."/>
            <person name="Hume J."/>
            <person name="Jhangiani S.N."/>
            <person name="Joshi V."/>
            <person name="Khan Z.M."/>
            <person name="Jackson L."/>
            <person name="Kovar C."/>
            <person name="Kowis A."/>
            <person name="Lee S."/>
            <person name="Lewis L.R."/>
            <person name="Margolis J."/>
            <person name="Morgan M."/>
            <person name="Nazareth L.V."/>
            <person name="Nguyen N."/>
            <person name="Okwuonu G."/>
            <person name="Parker D."/>
            <person name="Richards S."/>
            <person name="Ruiz S.J."/>
            <person name="Santibanez J."/>
            <person name="Savard J."/>
            <person name="Scherer S.E."/>
            <person name="Schneider B."/>
            <person name="Sodergren E."/>
            <person name="Tautz D."/>
            <person name="Vattahil S."/>
            <person name="Villasana D."/>
            <person name="White C.S."/>
            <person name="Wright R."/>
            <person name="Park Y."/>
            <person name="Beeman R.W."/>
            <person name="Lord J."/>
            <person name="Oppert B."/>
            <person name="Lorenzen M."/>
            <person name="Brown S."/>
            <person name="Wang L."/>
            <person name="Savard J."/>
            <person name="Tautz D."/>
            <person name="Richards S."/>
            <person name="Weinstock G."/>
            <person name="Gibbs R.A."/>
            <person name="Liu Y."/>
            <person name="Worley K."/>
            <person name="Weinstock G."/>
            <person name="Elsik C.G."/>
            <person name="Reese J.T."/>
            <person name="Elhaik E."/>
            <person name="Landan G."/>
            <person name="Graur D."/>
            <person name="Arensburger P."/>
            <person name="Atkinson P."/>
            <person name="Beeman R.W."/>
            <person name="Beidler J."/>
            <person name="Brown S.J."/>
            <person name="Demuth J.P."/>
            <person name="Drury D.W."/>
            <person name="Du Y.Z."/>
            <person name="Fujiwara H."/>
            <person name="Lorenzen M."/>
            <person name="Maselli V."/>
            <person name="Osanai M."/>
            <person name="Park Y."/>
            <person name="Robertson H.M."/>
            <person name="Tu Z."/>
            <person name="Wang J.J."/>
            <person name="Wang S."/>
            <person name="Richards S."/>
            <person name="Song H."/>
            <person name="Zhang L."/>
            <person name="Sodergren E."/>
            <person name="Werner D."/>
            <person name="Stanke M."/>
            <person name="Morgenstern B."/>
            <person name="Solovyev V."/>
            <person name="Kosarev P."/>
            <person name="Brown G."/>
            <person name="Chen H.C."/>
            <person name="Ermolaeva O."/>
            <person name="Hlavina W."/>
            <person name="Kapustin Y."/>
            <person name="Kiryutin B."/>
            <person name="Kitts P."/>
            <person name="Maglott D."/>
            <person name="Pruitt K."/>
            <person name="Sapojnikov V."/>
            <person name="Souvorov A."/>
            <person name="Mackey A.J."/>
            <person name="Waterhouse R.M."/>
            <person name="Wyder S."/>
            <person name="Zdobnov E.M."/>
            <person name="Zdobnov E.M."/>
            <person name="Wyder S."/>
            <person name="Kriventseva E.V."/>
            <person name="Kadowaki T."/>
            <person name="Bork P."/>
            <person name="Aranda M."/>
            <person name="Bao R."/>
            <person name="Beermann A."/>
            <person name="Berns N."/>
            <person name="Bolognesi R."/>
            <person name="Bonneton F."/>
            <person name="Bopp D."/>
            <person name="Brown S.J."/>
            <person name="Bucher G."/>
            <person name="Butts T."/>
            <person name="Chaumot A."/>
            <person name="Denell R.E."/>
            <person name="Ferrier D.E."/>
            <person name="Friedrich M."/>
            <person name="Gordon C.M."/>
            <person name="Jindra M."/>
            <person name="Klingler M."/>
            <person name="Lan Q."/>
            <person name="Lattorff H.M."/>
            <person name="Laudet V."/>
            <person name="von Levetsow C."/>
            <person name="Liu Z."/>
            <person name="Lutz R."/>
            <person name="Lynch J.A."/>
            <person name="da Fonseca R.N."/>
            <person name="Posnien N."/>
            <person name="Reuter R."/>
            <person name="Roth S."/>
            <person name="Savard J."/>
            <person name="Schinko J.B."/>
            <person name="Schmitt C."/>
            <person name="Schoppmeier M."/>
            <person name="Schroder R."/>
            <person name="Shippy T.D."/>
            <person name="Simonnet F."/>
            <person name="Marques-Souza H."/>
            <person name="Tautz D."/>
            <person name="Tomoyasu Y."/>
            <person name="Trauner J."/>
            <person name="Van der Zee M."/>
            <person name="Vervoort M."/>
            <person name="Wittkopp N."/>
            <person name="Wimmer E.A."/>
            <person name="Yang X."/>
            <person name="Jones A.K."/>
            <person name="Sattelle D.B."/>
            <person name="Ebert P.R."/>
            <person name="Nelson D."/>
            <person name="Scott J.G."/>
            <person name="Beeman R.W."/>
            <person name="Muthukrishnan S."/>
            <person name="Kramer K.J."/>
            <person name="Arakane Y."/>
            <person name="Beeman R.W."/>
            <person name="Zhu Q."/>
            <person name="Hogenkamp D."/>
            <person name="Dixit R."/>
            <person name="Oppert B."/>
            <person name="Jiang H."/>
            <person name="Zou Z."/>
            <person name="Marshall J."/>
            <person name="Elpidina E."/>
            <person name="Vinokurov K."/>
            <person name="Oppert C."/>
            <person name="Zou Z."/>
            <person name="Evans J."/>
            <person name="Lu Z."/>
            <person name="Zhao P."/>
            <person name="Sumathipala N."/>
            <person name="Altincicek B."/>
            <person name="Vilcinskas A."/>
            <person name="Williams M."/>
            <person name="Hultmark D."/>
            <person name="Hetru C."/>
            <person name="Jiang H."/>
            <person name="Grimmelikhuijzen C.J."/>
            <person name="Hauser F."/>
            <person name="Cazzamali G."/>
            <person name="Williamson M."/>
            <person name="Park Y."/>
            <person name="Li B."/>
            <person name="Tanaka Y."/>
            <person name="Predel R."/>
            <person name="Neupert S."/>
            <person name="Schachtner J."/>
            <person name="Verleyen P."/>
            <person name="Raible F."/>
            <person name="Bork P."/>
            <person name="Friedrich M."/>
            <person name="Walden K.K."/>
            <person name="Robertson H.M."/>
            <person name="Angeli S."/>
            <person name="Foret S."/>
            <person name="Bucher G."/>
            <person name="Schuetz S."/>
            <person name="Maleszka R."/>
            <person name="Wimmer E.A."/>
            <person name="Beeman R.W."/>
            <person name="Lorenzen M."/>
            <person name="Tomoyasu Y."/>
            <person name="Miller S.C."/>
            <person name="Grossmann D."/>
            <person name="Bucher G."/>
        </authorList>
    </citation>
    <scope>NUCLEOTIDE SEQUENCE [LARGE SCALE GENOMIC DNA]</scope>
    <source>
        <strain evidence="5 6">Georgia GA2</strain>
    </source>
</reference>
<evidence type="ECO:0000313" key="5">
    <source>
        <dbReference type="EMBL" id="KYB28139.1"/>
    </source>
</evidence>
<feature type="domain" description="SCP" evidence="4">
    <location>
        <begin position="63"/>
        <end position="230"/>
    </location>
</feature>
<feature type="compositionally biased region" description="Basic and acidic residues" evidence="3">
    <location>
        <begin position="385"/>
        <end position="397"/>
    </location>
</feature>
<dbReference type="FunCoup" id="A0A139WJJ7">
    <property type="interactions" value="119"/>
</dbReference>
<evidence type="ECO:0000256" key="2">
    <source>
        <dbReference type="ARBA" id="ARBA00022525"/>
    </source>
</evidence>
<feature type="compositionally biased region" description="Basic residues" evidence="3">
    <location>
        <begin position="299"/>
        <end position="352"/>
    </location>
</feature>
<evidence type="ECO:0000313" key="6">
    <source>
        <dbReference type="Proteomes" id="UP000007266"/>
    </source>
</evidence>
<dbReference type="InterPro" id="IPR002413">
    <property type="entry name" value="V5_allergen-like"/>
</dbReference>
<feature type="region of interest" description="Disordered" evidence="3">
    <location>
        <begin position="1"/>
        <end position="24"/>
    </location>
</feature>
<evidence type="ECO:0000259" key="4">
    <source>
        <dbReference type="SMART" id="SM00198"/>
    </source>
</evidence>
<accession>A0A139WJJ7</accession>
<dbReference type="Pfam" id="PF00188">
    <property type="entry name" value="CAP"/>
    <property type="match status" value="1"/>
</dbReference>
<dbReference type="Proteomes" id="UP000007266">
    <property type="component" value="Linkage group 4"/>
</dbReference>